<evidence type="ECO:0000313" key="17">
    <source>
        <dbReference type="Proteomes" id="UP000221980"/>
    </source>
</evidence>
<keyword evidence="11 14" id="KW-0408">Iron</keyword>
<keyword evidence="3 14" id="KW-0004">4Fe-4S</keyword>
<evidence type="ECO:0000256" key="5">
    <source>
        <dbReference type="ARBA" id="ARBA00022552"/>
    </source>
</evidence>
<dbReference type="PROSITE" id="PS51918">
    <property type="entry name" value="RADICAL_SAM"/>
    <property type="match status" value="1"/>
</dbReference>
<dbReference type="InterPro" id="IPR058240">
    <property type="entry name" value="rSAM_sf"/>
</dbReference>
<dbReference type="EC" id="2.1.1.192" evidence="14"/>
<organism evidence="16 17">
    <name type="scientific">Xenorhabdus miraniensis</name>
    <dbReference type="NCBI Taxonomy" id="351674"/>
    <lineage>
        <taxon>Bacteria</taxon>
        <taxon>Pseudomonadati</taxon>
        <taxon>Pseudomonadota</taxon>
        <taxon>Gammaproteobacteria</taxon>
        <taxon>Enterobacterales</taxon>
        <taxon>Morganellaceae</taxon>
        <taxon>Xenorhabdus</taxon>
    </lineage>
</organism>
<evidence type="ECO:0000256" key="2">
    <source>
        <dbReference type="ARBA" id="ARBA00007544"/>
    </source>
</evidence>
<dbReference type="NCBIfam" id="NF008396">
    <property type="entry name" value="PRK11194.1"/>
    <property type="match status" value="1"/>
</dbReference>
<feature type="binding site" evidence="14">
    <location>
        <position position="219"/>
    </location>
    <ligand>
        <name>S-adenosyl-L-methionine</name>
        <dbReference type="ChEBI" id="CHEBI:59789"/>
    </ligand>
</feature>
<dbReference type="OrthoDB" id="9793973at2"/>
<dbReference type="InterPro" id="IPR027492">
    <property type="entry name" value="RNA_MTrfase_RlmN"/>
</dbReference>
<evidence type="ECO:0000256" key="9">
    <source>
        <dbReference type="ARBA" id="ARBA00022694"/>
    </source>
</evidence>
<evidence type="ECO:0000256" key="10">
    <source>
        <dbReference type="ARBA" id="ARBA00022723"/>
    </source>
</evidence>
<evidence type="ECO:0000256" key="6">
    <source>
        <dbReference type="ARBA" id="ARBA00022603"/>
    </source>
</evidence>
<keyword evidence="9 14" id="KW-0819">tRNA processing</keyword>
<reference evidence="16 17" key="1">
    <citation type="journal article" date="2017" name="Nat. Microbiol.">
        <title>Natural product diversity associated with the nematode symbionts Photorhabdus and Xenorhabdus.</title>
        <authorList>
            <person name="Tobias N.J."/>
            <person name="Wolff H."/>
            <person name="Djahanschiri B."/>
            <person name="Grundmann F."/>
            <person name="Kronenwerth M."/>
            <person name="Shi Y.M."/>
            <person name="Simonyi S."/>
            <person name="Grun P."/>
            <person name="Shapiro-Ilan D."/>
            <person name="Pidot S.J."/>
            <person name="Stinear T.P."/>
            <person name="Ebersberger I."/>
            <person name="Bode H.B."/>
        </authorList>
    </citation>
    <scope>NUCLEOTIDE SEQUENCE [LARGE SCALE GENOMIC DNA]</scope>
    <source>
        <strain evidence="16 17">DSM 17902</strain>
    </source>
</reference>
<dbReference type="GO" id="GO:0002935">
    <property type="term" value="F:tRNA (adenine(37)-C2)-methyltransferase activity"/>
    <property type="evidence" value="ECO:0007669"/>
    <property type="project" value="UniProtKB-UniRule"/>
</dbReference>
<dbReference type="GO" id="GO:0051539">
    <property type="term" value="F:4 iron, 4 sulfur cluster binding"/>
    <property type="evidence" value="ECO:0007669"/>
    <property type="project" value="UniProtKB-UniRule"/>
</dbReference>
<keyword evidence="13 14" id="KW-1015">Disulfide bond</keyword>
<feature type="binding site" evidence="14">
    <location>
        <begin position="187"/>
        <end position="188"/>
    </location>
    <ligand>
        <name>S-adenosyl-L-methionine</name>
        <dbReference type="ChEBI" id="CHEBI:59789"/>
    </ligand>
</feature>
<name>A0A2D0JK79_9GAMM</name>
<keyword evidence="10 14" id="KW-0479">Metal-binding</keyword>
<evidence type="ECO:0000256" key="8">
    <source>
        <dbReference type="ARBA" id="ARBA00022691"/>
    </source>
</evidence>
<feature type="binding site" evidence="14">
    <location>
        <position position="133"/>
    </location>
    <ligand>
        <name>[4Fe-4S] cluster</name>
        <dbReference type="ChEBI" id="CHEBI:49883"/>
        <note>4Fe-4S-S-AdoMet</note>
    </ligand>
</feature>
<dbReference type="GO" id="GO:0005737">
    <property type="term" value="C:cytoplasm"/>
    <property type="evidence" value="ECO:0007669"/>
    <property type="project" value="UniProtKB-SubCell"/>
</dbReference>
<keyword evidence="5 14" id="KW-0698">rRNA processing</keyword>
<dbReference type="FunFam" id="1.10.150.530:FF:000001">
    <property type="entry name" value="Dual-specificity RNA methyltransferase RlmN"/>
    <property type="match status" value="1"/>
</dbReference>
<dbReference type="Gene3D" id="3.20.20.70">
    <property type="entry name" value="Aldolase class I"/>
    <property type="match status" value="1"/>
</dbReference>
<dbReference type="AlphaFoldDB" id="A0A2D0JK79"/>
<feature type="active site" description="Proton acceptor" evidence="14">
    <location>
        <position position="113"/>
    </location>
</feature>
<evidence type="ECO:0000256" key="14">
    <source>
        <dbReference type="HAMAP-Rule" id="MF_01849"/>
    </source>
</evidence>
<keyword evidence="7 14" id="KW-0808">Transferase</keyword>
<evidence type="ECO:0000256" key="11">
    <source>
        <dbReference type="ARBA" id="ARBA00023004"/>
    </source>
</evidence>
<comment type="catalytic activity">
    <reaction evidence="14">
        <text>adenosine(2503) in 23S rRNA + 2 reduced [2Fe-2S]-[ferredoxin] + 2 S-adenosyl-L-methionine = 2-methyladenosine(2503) in 23S rRNA + 5'-deoxyadenosine + L-methionine + 2 oxidized [2Fe-2S]-[ferredoxin] + S-adenosyl-L-homocysteine</text>
        <dbReference type="Rhea" id="RHEA:42916"/>
        <dbReference type="Rhea" id="RHEA-COMP:10000"/>
        <dbReference type="Rhea" id="RHEA-COMP:10001"/>
        <dbReference type="Rhea" id="RHEA-COMP:10152"/>
        <dbReference type="Rhea" id="RHEA-COMP:10282"/>
        <dbReference type="ChEBI" id="CHEBI:17319"/>
        <dbReference type="ChEBI" id="CHEBI:33737"/>
        <dbReference type="ChEBI" id="CHEBI:33738"/>
        <dbReference type="ChEBI" id="CHEBI:57844"/>
        <dbReference type="ChEBI" id="CHEBI:57856"/>
        <dbReference type="ChEBI" id="CHEBI:59789"/>
        <dbReference type="ChEBI" id="CHEBI:74411"/>
        <dbReference type="ChEBI" id="CHEBI:74497"/>
        <dbReference type="EC" id="2.1.1.192"/>
    </reaction>
</comment>
<dbReference type="PIRSF" id="PIRSF006004">
    <property type="entry name" value="CHP00048"/>
    <property type="match status" value="1"/>
</dbReference>
<evidence type="ECO:0000256" key="7">
    <source>
        <dbReference type="ARBA" id="ARBA00022679"/>
    </source>
</evidence>
<protein>
    <recommendedName>
        <fullName evidence="14">Dual-specificity RNA methyltransferase RlmN</fullName>
        <ecNumber evidence="14">2.1.1.192</ecNumber>
    </recommendedName>
    <alternativeName>
        <fullName evidence="14">23S rRNA (adenine(2503)-C(2))-methyltransferase</fullName>
    </alternativeName>
    <alternativeName>
        <fullName evidence="14">23S rRNA m2A2503 methyltransferase</fullName>
    </alternativeName>
    <alternativeName>
        <fullName evidence="14">Ribosomal RNA large subunit methyltransferase N</fullName>
    </alternativeName>
    <alternativeName>
        <fullName evidence="14">tRNA (adenine(37)-C(2))-methyltransferase</fullName>
    </alternativeName>
    <alternativeName>
        <fullName evidence="14">tRNA m2A37 methyltransferase</fullName>
    </alternativeName>
</protein>
<dbReference type="PANTHER" id="PTHR30544">
    <property type="entry name" value="23S RRNA METHYLTRANSFERASE"/>
    <property type="match status" value="1"/>
</dbReference>
<dbReference type="GO" id="GO:0070040">
    <property type="term" value="F:rRNA (adenine(2503)-C2-)-methyltransferase activity"/>
    <property type="evidence" value="ECO:0007669"/>
    <property type="project" value="UniProtKB-UniRule"/>
</dbReference>
<keyword evidence="12 14" id="KW-0411">Iron-sulfur</keyword>
<feature type="binding site" evidence="14">
    <location>
        <position position="140"/>
    </location>
    <ligand>
        <name>[4Fe-4S] cluster</name>
        <dbReference type="ChEBI" id="CHEBI:49883"/>
        <note>4Fe-4S-S-AdoMet</note>
    </ligand>
</feature>
<comment type="catalytic activity">
    <reaction evidence="14">
        <text>adenosine(37) in tRNA + 2 reduced [2Fe-2S]-[ferredoxin] + 2 S-adenosyl-L-methionine = 2-methyladenosine(37) in tRNA + 5'-deoxyadenosine + L-methionine + 2 oxidized [2Fe-2S]-[ferredoxin] + S-adenosyl-L-homocysteine</text>
        <dbReference type="Rhea" id="RHEA:43332"/>
        <dbReference type="Rhea" id="RHEA-COMP:10000"/>
        <dbReference type="Rhea" id="RHEA-COMP:10001"/>
        <dbReference type="Rhea" id="RHEA-COMP:10162"/>
        <dbReference type="Rhea" id="RHEA-COMP:10485"/>
        <dbReference type="ChEBI" id="CHEBI:17319"/>
        <dbReference type="ChEBI" id="CHEBI:33737"/>
        <dbReference type="ChEBI" id="CHEBI:33738"/>
        <dbReference type="ChEBI" id="CHEBI:57844"/>
        <dbReference type="ChEBI" id="CHEBI:57856"/>
        <dbReference type="ChEBI" id="CHEBI:59789"/>
        <dbReference type="ChEBI" id="CHEBI:74411"/>
        <dbReference type="ChEBI" id="CHEBI:74497"/>
        <dbReference type="EC" id="2.1.1.192"/>
    </reaction>
</comment>
<dbReference type="SFLD" id="SFLDG01062">
    <property type="entry name" value="methyltransferase_(Class_A)"/>
    <property type="match status" value="1"/>
</dbReference>
<feature type="binding site" evidence="14">
    <location>
        <position position="137"/>
    </location>
    <ligand>
        <name>[4Fe-4S] cluster</name>
        <dbReference type="ChEBI" id="CHEBI:49883"/>
        <note>4Fe-4S-S-AdoMet</note>
    </ligand>
</feature>
<dbReference type="GO" id="GO:0070475">
    <property type="term" value="P:rRNA base methylation"/>
    <property type="evidence" value="ECO:0007669"/>
    <property type="project" value="UniProtKB-UniRule"/>
</dbReference>
<feature type="binding site" evidence="14">
    <location>
        <begin position="241"/>
        <end position="243"/>
    </location>
    <ligand>
        <name>S-adenosyl-L-methionine</name>
        <dbReference type="ChEBI" id="CHEBI:59789"/>
    </ligand>
</feature>
<keyword evidence="17" id="KW-1185">Reference proteome</keyword>
<feature type="binding site" evidence="14">
    <location>
        <position position="320"/>
    </location>
    <ligand>
        <name>S-adenosyl-L-methionine</name>
        <dbReference type="ChEBI" id="CHEBI:59789"/>
    </ligand>
</feature>
<dbReference type="InterPro" id="IPR040072">
    <property type="entry name" value="Methyltransferase_A"/>
</dbReference>
<accession>A0A2D0JK79</accession>
<comment type="function">
    <text evidence="14">Specifically methylates position 2 of adenine 2503 in 23S rRNA and position 2 of adenine 37 in tRNAs. m2A2503 modification seems to play a crucial role in the proofreading step occurring at the peptidyl transferase center and thus would serve to optimize ribosomal fidelity.</text>
</comment>
<dbReference type="CDD" id="cd01335">
    <property type="entry name" value="Radical_SAM"/>
    <property type="match status" value="1"/>
</dbReference>
<comment type="caution">
    <text evidence="16">The sequence shown here is derived from an EMBL/GenBank/DDBJ whole genome shotgun (WGS) entry which is preliminary data.</text>
</comment>
<evidence type="ECO:0000256" key="12">
    <source>
        <dbReference type="ARBA" id="ARBA00023014"/>
    </source>
</evidence>
<dbReference type="GO" id="GO:0019843">
    <property type="term" value="F:rRNA binding"/>
    <property type="evidence" value="ECO:0007669"/>
    <property type="project" value="UniProtKB-UniRule"/>
</dbReference>
<comment type="similarity">
    <text evidence="2 14">Belongs to the radical SAM superfamily. RlmN family.</text>
</comment>
<comment type="subcellular location">
    <subcellularLocation>
        <location evidence="1 14">Cytoplasm</location>
    </subcellularLocation>
</comment>
<dbReference type="InterPro" id="IPR007197">
    <property type="entry name" value="rSAM"/>
</dbReference>
<dbReference type="GO" id="GO:0046872">
    <property type="term" value="F:metal ion binding"/>
    <property type="evidence" value="ECO:0007669"/>
    <property type="project" value="UniProtKB-KW"/>
</dbReference>
<dbReference type="Pfam" id="PF21016">
    <property type="entry name" value="RlmN_N"/>
    <property type="match status" value="1"/>
</dbReference>
<dbReference type="NCBIfam" id="TIGR00048">
    <property type="entry name" value="rRNA_mod_RlmN"/>
    <property type="match status" value="1"/>
</dbReference>
<dbReference type="Proteomes" id="UP000221980">
    <property type="component" value="Unassembled WGS sequence"/>
</dbReference>
<evidence type="ECO:0000259" key="15">
    <source>
        <dbReference type="PROSITE" id="PS51918"/>
    </source>
</evidence>
<dbReference type="PANTHER" id="PTHR30544:SF5">
    <property type="entry name" value="RADICAL SAM CORE DOMAIN-CONTAINING PROTEIN"/>
    <property type="match status" value="1"/>
</dbReference>
<evidence type="ECO:0000256" key="3">
    <source>
        <dbReference type="ARBA" id="ARBA00022485"/>
    </source>
</evidence>
<dbReference type="HAMAP" id="MF_01849">
    <property type="entry name" value="RNA_methyltr_RlmN"/>
    <property type="match status" value="1"/>
</dbReference>
<dbReference type="RefSeq" id="WP_099115772.1">
    <property type="nucleotide sequence ID" value="NZ_CAWNQI010000065.1"/>
</dbReference>
<dbReference type="GO" id="GO:0030488">
    <property type="term" value="P:tRNA methylation"/>
    <property type="evidence" value="ECO:0007669"/>
    <property type="project" value="UniProtKB-UniRule"/>
</dbReference>
<evidence type="ECO:0000313" key="16">
    <source>
        <dbReference type="EMBL" id="PHM46697.1"/>
    </source>
</evidence>
<keyword evidence="4 14" id="KW-0963">Cytoplasm</keyword>
<dbReference type="InterPro" id="IPR004383">
    <property type="entry name" value="rRNA_lsu_MTrfase_RlmN/Cfr"/>
</dbReference>
<dbReference type="SFLD" id="SFLDS00029">
    <property type="entry name" value="Radical_SAM"/>
    <property type="match status" value="1"/>
</dbReference>
<dbReference type="InterPro" id="IPR013785">
    <property type="entry name" value="Aldolase_TIM"/>
</dbReference>
<keyword evidence="8 14" id="KW-0949">S-adenosyl-L-methionine</keyword>
<proteinExistence type="inferred from homology"/>
<comment type="miscellaneous">
    <text evidence="14">Reaction proceeds by a ping-pong mechanism involving intermediate methylation of a conserved cysteine residue.</text>
</comment>
<dbReference type="EMBL" id="NITZ01000032">
    <property type="protein sequence ID" value="PHM46697.1"/>
    <property type="molecule type" value="Genomic_DNA"/>
</dbReference>
<keyword evidence="6 14" id="KW-0489">Methyltransferase</keyword>
<feature type="domain" description="Radical SAM core" evidence="15">
    <location>
        <begin position="119"/>
        <end position="358"/>
    </location>
</feature>
<dbReference type="GO" id="GO:0000049">
    <property type="term" value="F:tRNA binding"/>
    <property type="evidence" value="ECO:0007669"/>
    <property type="project" value="UniProtKB-UniRule"/>
</dbReference>
<comment type="cofactor">
    <cofactor evidence="14">
        <name>[4Fe-4S] cluster</name>
        <dbReference type="ChEBI" id="CHEBI:49883"/>
    </cofactor>
    <text evidence="14">Binds 1 [4Fe-4S] cluster. The cluster is coordinated with 3 cysteines and an exchangeable S-adenosyl-L-methionine.</text>
</comment>
<feature type="disulfide bond" description="(transient)" evidence="14">
    <location>
        <begin position="126"/>
        <end position="363"/>
    </location>
</feature>
<feature type="active site" description="S-methylcysteine intermediate" evidence="14">
    <location>
        <position position="363"/>
    </location>
</feature>
<evidence type="ECO:0000256" key="4">
    <source>
        <dbReference type="ARBA" id="ARBA00022490"/>
    </source>
</evidence>
<dbReference type="Pfam" id="PF04055">
    <property type="entry name" value="Radical_SAM"/>
    <property type="match status" value="1"/>
</dbReference>
<dbReference type="Gene3D" id="1.10.150.530">
    <property type="match status" value="1"/>
</dbReference>
<dbReference type="SFLD" id="SFLDF00275">
    <property type="entry name" value="adenosine_C2_methyltransferase"/>
    <property type="match status" value="1"/>
</dbReference>
<dbReference type="InterPro" id="IPR048641">
    <property type="entry name" value="RlmN_N"/>
</dbReference>
<evidence type="ECO:0000256" key="1">
    <source>
        <dbReference type="ARBA" id="ARBA00004496"/>
    </source>
</evidence>
<dbReference type="SUPFAM" id="SSF102114">
    <property type="entry name" value="Radical SAM enzymes"/>
    <property type="match status" value="1"/>
</dbReference>
<dbReference type="FunFam" id="3.20.20.70:FF:000008">
    <property type="entry name" value="Dual-specificity RNA methyltransferase RlmN"/>
    <property type="match status" value="1"/>
</dbReference>
<gene>
    <name evidence="14" type="primary">rlmN</name>
    <name evidence="16" type="ORF">Xmir_03972</name>
</gene>
<sequence>MSQLNETVPPSTSAVSVTPEKKNGKVNLLDLNRKQMRQFFVDMGEKPFRADQVMKWIYHYCYDDFEQMTDINKVLRAKLQQVAEIKAPEVAEEQRSSDGTIKWAITVGDQQVETVYIPEDDRATLCVSSQVGCALECKFCSTAQQGFNRNLRVSEIIGQVWRAAKIIGSLKSSGRRPITNVVMMGMGEPLLNLNNVVPAMEIMMDDFGFGLSKRRVTLSTSGVVPALDKLGDMIDVALAISLHAPTDDIRDEIVPINRKYNIEEFLAGVRRYLTKSNANQGRVTVEYVMLDHVNDSVEQAHQLAECLKDTPSKINLIPWNPFPGAPYGRSSNSRIDRFSKVLMEYGFTTIVRKTRGDDIDAACGQLAGDVIDRTKRTLKKRLAGEPIQVKTV</sequence>
<evidence type="ECO:0000256" key="13">
    <source>
        <dbReference type="ARBA" id="ARBA00023157"/>
    </source>
</evidence>